<organism evidence="2 3">
    <name type="scientific">Pyrobaculum oguniense (strain DSM 13380 / JCM 10595 / TE7)</name>
    <dbReference type="NCBI Taxonomy" id="698757"/>
    <lineage>
        <taxon>Archaea</taxon>
        <taxon>Thermoproteota</taxon>
        <taxon>Thermoprotei</taxon>
        <taxon>Thermoproteales</taxon>
        <taxon>Thermoproteaceae</taxon>
        <taxon>Pyrobaculum</taxon>
    </lineage>
</organism>
<dbReference type="InterPro" id="IPR027417">
    <property type="entry name" value="P-loop_NTPase"/>
</dbReference>
<reference evidence="2 3" key="1">
    <citation type="journal article" date="2012" name="Stand. Genomic Sci.">
        <title>Complete genome sequence of Pyrobaculum oguniense.</title>
        <authorList>
            <person name="Bernick D.L."/>
            <person name="Karplus K."/>
            <person name="Lui L.M."/>
            <person name="Coker J.K."/>
            <person name="Murphy J.N."/>
            <person name="Chan P.P."/>
            <person name="Cozen A.E."/>
            <person name="Lowe T.M."/>
        </authorList>
    </citation>
    <scope>NUCLEOTIDE SEQUENCE [LARGE SCALE GENOMIC DNA]</scope>
    <source>
        <strain evidence="2 3">TE7</strain>
    </source>
</reference>
<dbReference type="HOGENOM" id="CLU_070505_0_0_2"/>
<feature type="domain" description="ATPase" evidence="1">
    <location>
        <begin position="16"/>
        <end position="225"/>
    </location>
</feature>
<protein>
    <submittedName>
        <fullName evidence="2">Archaeal ATPase</fullName>
    </submittedName>
</protein>
<dbReference type="Gene3D" id="3.40.50.300">
    <property type="entry name" value="P-loop containing nucleotide triphosphate hydrolases"/>
    <property type="match status" value="1"/>
</dbReference>
<dbReference type="AlphaFoldDB" id="H6QB97"/>
<proteinExistence type="predicted"/>
<name>H6QB97_PYROT</name>
<evidence type="ECO:0000313" key="3">
    <source>
        <dbReference type="Proteomes" id="UP000009062"/>
    </source>
</evidence>
<dbReference type="Proteomes" id="UP000009062">
    <property type="component" value="Chromosome"/>
</dbReference>
<dbReference type="SUPFAM" id="SSF52540">
    <property type="entry name" value="P-loop containing nucleoside triphosphate hydrolases"/>
    <property type="match status" value="1"/>
</dbReference>
<dbReference type="eggNOG" id="arCOG03408">
    <property type="taxonomic scope" value="Archaea"/>
</dbReference>
<gene>
    <name evidence="2" type="ordered locus">Pogu_2067</name>
</gene>
<evidence type="ECO:0000313" key="2">
    <source>
        <dbReference type="EMBL" id="AFA40094.1"/>
    </source>
</evidence>
<dbReference type="Pfam" id="PF01637">
    <property type="entry name" value="ATPase_2"/>
    <property type="match status" value="1"/>
</dbReference>
<keyword evidence="3" id="KW-1185">Reference proteome</keyword>
<dbReference type="EMBL" id="CP003316">
    <property type="protein sequence ID" value="AFA40094.1"/>
    <property type="molecule type" value="Genomic_DNA"/>
</dbReference>
<accession>H6QB97</accession>
<dbReference type="InterPro" id="IPR011579">
    <property type="entry name" value="ATPase_dom"/>
</dbReference>
<sequence length="334" mass="38383">MKRIKLSLTPGLEVEFVDRELALKKMEEWAERSTRLPKVVFGPEGCGKTAWLRQSAVLLRELGFHVIYVDPLHRYFEAYTDVKEVARRLAEAAAGVLGDAEAWLATLAIDLTKLLIERMKRRVAVLADDVFQAIGLGEAAKYVKALLGLIEYPPRSVDAIVAVVATSEGVTRREIGRHRWADLLPMWNLPKEGFKKLYDQIPGDKPPFEEVWRVTGGNPHLLSELYEAKWDVEEVLRRLMRRKELTPDFVARWRHWLEKAVEDPDALWSPDAPRELIDELIARNLVVYNIYERDPRFWIGEEPPERDPELGIGKDIAWQTPLHREAVRKALEGA</sequence>
<evidence type="ECO:0000259" key="1">
    <source>
        <dbReference type="Pfam" id="PF01637"/>
    </source>
</evidence>
<dbReference type="KEGG" id="pog:Pogu_2067"/>
<dbReference type="STRING" id="698757.Pogu_2067"/>
<dbReference type="GO" id="GO:0005524">
    <property type="term" value="F:ATP binding"/>
    <property type="evidence" value="ECO:0007669"/>
    <property type="project" value="InterPro"/>
</dbReference>